<evidence type="ECO:0000313" key="2">
    <source>
        <dbReference type="Proteomes" id="UP000190625"/>
    </source>
</evidence>
<keyword evidence="2" id="KW-1185">Reference proteome</keyword>
<dbReference type="NCBIfam" id="TIGR01683">
    <property type="entry name" value="thiS"/>
    <property type="match status" value="1"/>
</dbReference>
<dbReference type="STRING" id="142842.SAMN02745118_01079"/>
<dbReference type="CDD" id="cd00565">
    <property type="entry name" value="Ubl_ThiS"/>
    <property type="match status" value="1"/>
</dbReference>
<protein>
    <submittedName>
        <fullName evidence="1">Sulfur carrier protein</fullName>
    </submittedName>
</protein>
<dbReference type="EMBL" id="FUWM01000008">
    <property type="protein sequence ID" value="SJZ52295.1"/>
    <property type="molecule type" value="Genomic_DNA"/>
</dbReference>
<organism evidence="1 2">
    <name type="scientific">Selenihalanaerobacter shriftii</name>
    <dbReference type="NCBI Taxonomy" id="142842"/>
    <lineage>
        <taxon>Bacteria</taxon>
        <taxon>Bacillati</taxon>
        <taxon>Bacillota</taxon>
        <taxon>Clostridia</taxon>
        <taxon>Halanaerobiales</taxon>
        <taxon>Halobacteroidaceae</taxon>
        <taxon>Selenihalanaerobacter</taxon>
    </lineage>
</organism>
<evidence type="ECO:0000313" key="1">
    <source>
        <dbReference type="EMBL" id="SJZ52295.1"/>
    </source>
</evidence>
<dbReference type="SUPFAM" id="SSF54285">
    <property type="entry name" value="MoaD/ThiS"/>
    <property type="match status" value="1"/>
</dbReference>
<dbReference type="Gene3D" id="3.10.20.30">
    <property type="match status" value="1"/>
</dbReference>
<dbReference type="InterPro" id="IPR016155">
    <property type="entry name" value="Mopterin_synth/thiamin_S_b"/>
</dbReference>
<dbReference type="AlphaFoldDB" id="A0A1T4LC81"/>
<dbReference type="PANTHER" id="PTHR34472:SF1">
    <property type="entry name" value="SULFUR CARRIER PROTEIN THIS"/>
    <property type="match status" value="1"/>
</dbReference>
<gene>
    <name evidence="1" type="ORF">SAMN02745118_01079</name>
</gene>
<dbReference type="RefSeq" id="WP_159442895.1">
    <property type="nucleotide sequence ID" value="NZ_FUWM01000008.1"/>
</dbReference>
<dbReference type="InterPro" id="IPR010035">
    <property type="entry name" value="Thi_S"/>
</dbReference>
<proteinExistence type="predicted"/>
<reference evidence="2" key="1">
    <citation type="submission" date="2017-02" db="EMBL/GenBank/DDBJ databases">
        <authorList>
            <person name="Varghese N."/>
            <person name="Submissions S."/>
        </authorList>
    </citation>
    <scope>NUCLEOTIDE SEQUENCE [LARGE SCALE GENOMIC DNA]</scope>
    <source>
        <strain evidence="2">ATCC BAA-73</strain>
    </source>
</reference>
<accession>A0A1T4LC81</accession>
<dbReference type="Proteomes" id="UP000190625">
    <property type="component" value="Unassembled WGS sequence"/>
</dbReference>
<sequence length="67" mass="7577">MLIKVNGEEEEIEVGLSILEYIKYKSIDPNQVVIQYNGEIIGDDERLSQITLQPKDILEILRFVGGG</sequence>
<dbReference type="InterPro" id="IPR003749">
    <property type="entry name" value="ThiS/MoaD-like"/>
</dbReference>
<dbReference type="InterPro" id="IPR012675">
    <property type="entry name" value="Beta-grasp_dom_sf"/>
</dbReference>
<dbReference type="Pfam" id="PF02597">
    <property type="entry name" value="ThiS"/>
    <property type="match status" value="1"/>
</dbReference>
<dbReference type="OrthoDB" id="9810692at2"/>
<dbReference type="PANTHER" id="PTHR34472">
    <property type="entry name" value="SULFUR CARRIER PROTEIN THIS"/>
    <property type="match status" value="1"/>
</dbReference>
<name>A0A1T4LC81_9FIRM</name>